<dbReference type="InterPro" id="IPR001509">
    <property type="entry name" value="Epimerase_deHydtase"/>
</dbReference>
<comment type="similarity">
    <text evidence="1">Belongs to the NAD(P)-dependent epimerase/dehydratase family.</text>
</comment>
<comment type="caution">
    <text evidence="5">The sequence shown here is derived from an EMBL/GenBank/DDBJ whole genome shotgun (WGS) entry which is preliminary data.</text>
</comment>
<dbReference type="RefSeq" id="WP_133521169.1">
    <property type="nucleotide sequence ID" value="NZ_SNVW01000016.1"/>
</dbReference>
<accession>A0A4R6DB99</accession>
<dbReference type="Gene3D" id="3.40.50.720">
    <property type="entry name" value="NAD(P)-binding Rossmann-like Domain"/>
    <property type="match status" value="1"/>
</dbReference>
<keyword evidence="2" id="KW-0560">Oxidoreductase</keyword>
<dbReference type="Pfam" id="PF01370">
    <property type="entry name" value="Epimerase"/>
    <property type="match status" value="1"/>
</dbReference>
<evidence type="ECO:0000313" key="6">
    <source>
        <dbReference type="Proteomes" id="UP000295764"/>
    </source>
</evidence>
<evidence type="ECO:0000256" key="3">
    <source>
        <dbReference type="ARBA" id="ARBA00023027"/>
    </source>
</evidence>
<dbReference type="InterPro" id="IPR036291">
    <property type="entry name" value="NAD(P)-bd_dom_sf"/>
</dbReference>
<dbReference type="AlphaFoldDB" id="A0A4R6DB99"/>
<dbReference type="GO" id="GO:0016491">
    <property type="term" value="F:oxidoreductase activity"/>
    <property type="evidence" value="ECO:0007669"/>
    <property type="project" value="UniProtKB-KW"/>
</dbReference>
<feature type="domain" description="NAD-dependent epimerase/dehydratase" evidence="4">
    <location>
        <begin position="5"/>
        <end position="171"/>
    </location>
</feature>
<protein>
    <submittedName>
        <fullName evidence="5">NAD-dependent epimerase/dehydratase family protein</fullName>
    </submittedName>
</protein>
<proteinExistence type="inferred from homology"/>
<evidence type="ECO:0000313" key="5">
    <source>
        <dbReference type="EMBL" id="TDN41741.1"/>
    </source>
</evidence>
<dbReference type="PANTHER" id="PTHR43103">
    <property type="entry name" value="NUCLEOSIDE-DIPHOSPHATE-SUGAR EPIMERASE"/>
    <property type="match status" value="1"/>
</dbReference>
<evidence type="ECO:0000256" key="2">
    <source>
        <dbReference type="ARBA" id="ARBA00023002"/>
    </source>
</evidence>
<gene>
    <name evidence="5" type="ORF">EDF64_11661</name>
</gene>
<reference evidence="5 6" key="1">
    <citation type="submission" date="2019-03" db="EMBL/GenBank/DDBJ databases">
        <title>Genomic analyses of the natural microbiome of Caenorhabditis elegans.</title>
        <authorList>
            <person name="Samuel B."/>
        </authorList>
    </citation>
    <scope>NUCLEOTIDE SEQUENCE [LARGE SCALE GENOMIC DNA]</scope>
    <source>
        <strain evidence="5 6">JUb65</strain>
    </source>
</reference>
<name>A0A4R6DB99_9MICO</name>
<dbReference type="SUPFAM" id="SSF51735">
    <property type="entry name" value="NAD(P)-binding Rossmann-fold domains"/>
    <property type="match status" value="1"/>
</dbReference>
<dbReference type="OrthoDB" id="9795501at2"/>
<dbReference type="Proteomes" id="UP000295764">
    <property type="component" value="Unassembled WGS sequence"/>
</dbReference>
<dbReference type="EMBL" id="SNVW01000016">
    <property type="protein sequence ID" value="TDN41741.1"/>
    <property type="molecule type" value="Genomic_DNA"/>
</dbReference>
<dbReference type="PANTHER" id="PTHR43103:SF5">
    <property type="entry name" value="4-EPIMERASE, PUTATIVE (AFU_ORTHOLOGUE AFUA_7G00360)-RELATED"/>
    <property type="match status" value="1"/>
</dbReference>
<evidence type="ECO:0000256" key="1">
    <source>
        <dbReference type="ARBA" id="ARBA00007637"/>
    </source>
</evidence>
<sequence length="272" mass="28409">MATLLITGATGRIGTALRPRLLAAGHDLVLLDERPPDPPVGARERFVPGSVNDRAALEAALPGVDTVVHLAGIPTEDEWDALVDANVTGTKNVLEAAAAAGVLRVVQASSIHAVGRVPELIGDADTATPGSVPGDRLPRPDSYYGVTKAAMELLGSLFADRFGMSVVSARIGAFGDRPHTARALLMWTSPDDLTRLVQATVELTEPGHHVVWAVSRNTGAPADFAAGERIGFRPVDDAAAVLDADERAGLPGEDMEFLGGELAKQPLGRGRD</sequence>
<evidence type="ECO:0000259" key="4">
    <source>
        <dbReference type="Pfam" id="PF01370"/>
    </source>
</evidence>
<organism evidence="5 6">
    <name type="scientific">Curtobacterium flaccumfaciens</name>
    <dbReference type="NCBI Taxonomy" id="2035"/>
    <lineage>
        <taxon>Bacteria</taxon>
        <taxon>Bacillati</taxon>
        <taxon>Actinomycetota</taxon>
        <taxon>Actinomycetes</taxon>
        <taxon>Micrococcales</taxon>
        <taxon>Microbacteriaceae</taxon>
        <taxon>Curtobacterium</taxon>
    </lineage>
</organism>
<keyword evidence="3" id="KW-0520">NAD</keyword>